<dbReference type="EMBL" id="MU825881">
    <property type="protein sequence ID" value="KAJ7385249.1"/>
    <property type="molecule type" value="Genomic_DNA"/>
</dbReference>
<dbReference type="PANTHER" id="PTHR43885">
    <property type="entry name" value="HALOACID DEHALOGENASE-LIKE HYDROLASE"/>
    <property type="match status" value="1"/>
</dbReference>
<comment type="caution">
    <text evidence="1">The sequence shown here is derived from an EMBL/GenBank/DDBJ whole genome shotgun (WGS) entry which is preliminary data.</text>
</comment>
<dbReference type="Gene3D" id="1.10.260.80">
    <property type="match status" value="1"/>
</dbReference>
<dbReference type="OrthoDB" id="426235at2759"/>
<dbReference type="NCBIfam" id="TIGR01509">
    <property type="entry name" value="HAD-SF-IA-v3"/>
    <property type="match status" value="1"/>
</dbReference>
<dbReference type="InterPro" id="IPR023214">
    <property type="entry name" value="HAD_sf"/>
</dbReference>
<dbReference type="Proteomes" id="UP001163046">
    <property type="component" value="Unassembled WGS sequence"/>
</dbReference>
<dbReference type="AlphaFoldDB" id="A0A9W9ZQC4"/>
<evidence type="ECO:0000313" key="1">
    <source>
        <dbReference type="EMBL" id="KAJ7385249.1"/>
    </source>
</evidence>
<keyword evidence="2" id="KW-1185">Reference proteome</keyword>
<dbReference type="PANTHER" id="PTHR43885:SF1">
    <property type="entry name" value="SUPERFAMILY HYDROLASE, PUTATIVE (AFU_ORTHOLOGUE AFUA_4G13290)-RELATED"/>
    <property type="match status" value="1"/>
</dbReference>
<sequence>MLGLVRYLRKHFIMLKHVKQKGISYSMKRSIKTGAKEHPTHIPVHGIVFDLDGTLTLPVLDFAKLRSDLQCPQGIDILEFCNSKSGREKEMAFRMVEEFEEEGRQNTKLQPGVFELLTFLSQSGLKRALITRNLQASVDQFLGLLGHPDNYGGPLTHLLTREFTPAKPDPAPLLHICKQWGVHPKNVVMVGDHLNDIQCGKDAGSVTVLLNDSKNGDFKKHADFNVDCLNEIATLITSQERFSVDREASSSDA</sequence>
<reference evidence="1" key="1">
    <citation type="submission" date="2023-01" db="EMBL/GenBank/DDBJ databases">
        <title>Genome assembly of the deep-sea coral Lophelia pertusa.</title>
        <authorList>
            <person name="Herrera S."/>
            <person name="Cordes E."/>
        </authorList>
    </citation>
    <scope>NUCLEOTIDE SEQUENCE</scope>
    <source>
        <strain evidence="1">USNM1676648</strain>
        <tissue evidence="1">Polyp</tissue>
    </source>
</reference>
<protein>
    <submittedName>
        <fullName evidence="1">Uncharacterized protein</fullName>
    </submittedName>
</protein>
<evidence type="ECO:0000313" key="2">
    <source>
        <dbReference type="Proteomes" id="UP001163046"/>
    </source>
</evidence>
<dbReference type="SUPFAM" id="SSF56784">
    <property type="entry name" value="HAD-like"/>
    <property type="match status" value="1"/>
</dbReference>
<dbReference type="Pfam" id="PF13419">
    <property type="entry name" value="HAD_2"/>
    <property type="match status" value="1"/>
</dbReference>
<dbReference type="InterPro" id="IPR041492">
    <property type="entry name" value="HAD_2"/>
</dbReference>
<dbReference type="InterPro" id="IPR036412">
    <property type="entry name" value="HAD-like_sf"/>
</dbReference>
<gene>
    <name evidence="1" type="ORF">OS493_016318</name>
</gene>
<dbReference type="SFLD" id="SFLDG01129">
    <property type="entry name" value="C1.5:_HAD__Beta-PGM__Phosphata"/>
    <property type="match status" value="1"/>
</dbReference>
<name>A0A9W9ZQC4_9CNID</name>
<proteinExistence type="predicted"/>
<accession>A0A9W9ZQC4</accession>
<organism evidence="1 2">
    <name type="scientific">Desmophyllum pertusum</name>
    <dbReference type="NCBI Taxonomy" id="174260"/>
    <lineage>
        <taxon>Eukaryota</taxon>
        <taxon>Metazoa</taxon>
        <taxon>Cnidaria</taxon>
        <taxon>Anthozoa</taxon>
        <taxon>Hexacorallia</taxon>
        <taxon>Scleractinia</taxon>
        <taxon>Caryophylliina</taxon>
        <taxon>Caryophylliidae</taxon>
        <taxon>Desmophyllum</taxon>
    </lineage>
</organism>
<dbReference type="InterPro" id="IPR006439">
    <property type="entry name" value="HAD-SF_hydro_IA"/>
</dbReference>
<dbReference type="NCBIfam" id="TIGR01549">
    <property type="entry name" value="HAD-SF-IA-v1"/>
    <property type="match status" value="1"/>
</dbReference>
<dbReference type="SFLD" id="SFLDS00003">
    <property type="entry name" value="Haloacid_Dehalogenase"/>
    <property type="match status" value="1"/>
</dbReference>
<dbReference type="Gene3D" id="3.40.50.1000">
    <property type="entry name" value="HAD superfamily/HAD-like"/>
    <property type="match status" value="1"/>
</dbReference>